<gene>
    <name evidence="2" type="ORF">XD93_1051</name>
</gene>
<feature type="domain" description="tRNA methyltransferase TRMD/TRM10-type" evidence="1">
    <location>
        <begin position="4"/>
        <end position="45"/>
    </location>
</feature>
<evidence type="ECO:0000313" key="2">
    <source>
        <dbReference type="EMBL" id="KUK76208.1"/>
    </source>
</evidence>
<dbReference type="SUPFAM" id="SSF75217">
    <property type="entry name" value="alpha/beta knot"/>
    <property type="match status" value="1"/>
</dbReference>
<accession>A0A101HG13</accession>
<dbReference type="Proteomes" id="UP000053904">
    <property type="component" value="Unassembled WGS sequence"/>
</dbReference>
<comment type="caution">
    <text evidence="2">The sequence shown here is derived from an EMBL/GenBank/DDBJ whole genome shotgun (WGS) entry which is preliminary data.</text>
</comment>
<dbReference type="AlphaFoldDB" id="A0A101HG13"/>
<reference evidence="3" key="1">
    <citation type="journal article" date="2015" name="MBio">
        <title>Genome-Resolved Metagenomic Analysis Reveals Roles for Candidate Phyla and Other Microbial Community Members in Biogeochemical Transformations in Oil Reservoirs.</title>
        <authorList>
            <person name="Hu P."/>
            <person name="Tom L."/>
            <person name="Singh A."/>
            <person name="Thomas B.C."/>
            <person name="Baker B.J."/>
            <person name="Piceno Y.M."/>
            <person name="Andersen G.L."/>
            <person name="Banfield J.F."/>
        </authorList>
    </citation>
    <scope>NUCLEOTIDE SEQUENCE [LARGE SCALE GENOMIC DNA]</scope>
</reference>
<evidence type="ECO:0000259" key="1">
    <source>
        <dbReference type="Pfam" id="PF01746"/>
    </source>
</evidence>
<organism evidence="2 3">
    <name type="scientific">candidate division WS6 bacterium 34_10</name>
    <dbReference type="NCBI Taxonomy" id="1641389"/>
    <lineage>
        <taxon>Bacteria</taxon>
        <taxon>Candidatus Dojkabacteria</taxon>
    </lineage>
</organism>
<name>A0A101HG13_9BACT</name>
<dbReference type="GO" id="GO:0008168">
    <property type="term" value="F:methyltransferase activity"/>
    <property type="evidence" value="ECO:0007669"/>
    <property type="project" value="UniProtKB-KW"/>
</dbReference>
<feature type="non-terminal residue" evidence="2">
    <location>
        <position position="45"/>
    </location>
</feature>
<protein>
    <submittedName>
        <fullName evidence="2">tRNA (Guanine-N(1)-)-methyltransferase</fullName>
    </submittedName>
</protein>
<keyword evidence="2" id="KW-0808">Transferase</keyword>
<evidence type="ECO:0000313" key="3">
    <source>
        <dbReference type="Proteomes" id="UP000053904"/>
    </source>
</evidence>
<dbReference type="InterPro" id="IPR029026">
    <property type="entry name" value="tRNA_m1G_MTases_N"/>
</dbReference>
<sequence>MIVFDIITIFPNIVEEYINTGIVKNALKKNLVQINVHNLRDWAED</sequence>
<dbReference type="Gene3D" id="3.40.1280.10">
    <property type="match status" value="1"/>
</dbReference>
<keyword evidence="2" id="KW-0489">Methyltransferase</keyword>
<dbReference type="EMBL" id="LGGO01000188">
    <property type="protein sequence ID" value="KUK76208.1"/>
    <property type="molecule type" value="Genomic_DNA"/>
</dbReference>
<dbReference type="InterPro" id="IPR016009">
    <property type="entry name" value="tRNA_MeTrfase_TRMD/TRM10"/>
</dbReference>
<proteinExistence type="predicted"/>
<dbReference type="GO" id="GO:0032259">
    <property type="term" value="P:methylation"/>
    <property type="evidence" value="ECO:0007669"/>
    <property type="project" value="UniProtKB-KW"/>
</dbReference>
<dbReference type="InterPro" id="IPR029028">
    <property type="entry name" value="Alpha/beta_knot_MTases"/>
</dbReference>
<dbReference type="Pfam" id="PF01746">
    <property type="entry name" value="tRNA_m1G_MT"/>
    <property type="match status" value="1"/>
</dbReference>